<dbReference type="PANTHER" id="PTHR24421:SF10">
    <property type="entry name" value="NITRATE_NITRITE SENSOR PROTEIN NARQ"/>
    <property type="match status" value="1"/>
</dbReference>
<evidence type="ECO:0000256" key="6">
    <source>
        <dbReference type="ARBA" id="ARBA00022777"/>
    </source>
</evidence>
<dbReference type="SUPFAM" id="SSF55874">
    <property type="entry name" value="ATPase domain of HSP90 chaperone/DNA topoisomerase II/histidine kinase"/>
    <property type="match status" value="1"/>
</dbReference>
<keyword evidence="8" id="KW-0902">Two-component regulatory system</keyword>
<evidence type="ECO:0000313" key="14">
    <source>
        <dbReference type="Proteomes" id="UP001304125"/>
    </source>
</evidence>
<dbReference type="EMBL" id="CP134879">
    <property type="protein sequence ID" value="WNM24310.1"/>
    <property type="molecule type" value="Genomic_DNA"/>
</dbReference>
<feature type="transmembrane region" description="Helical" evidence="9">
    <location>
        <begin position="50"/>
        <end position="72"/>
    </location>
</feature>
<evidence type="ECO:0000256" key="7">
    <source>
        <dbReference type="ARBA" id="ARBA00022840"/>
    </source>
</evidence>
<comment type="catalytic activity">
    <reaction evidence="1">
        <text>ATP + protein L-histidine = ADP + protein N-phospho-L-histidine.</text>
        <dbReference type="EC" id="2.7.13.3"/>
    </reaction>
</comment>
<dbReference type="GO" id="GO:0046983">
    <property type="term" value="F:protein dimerization activity"/>
    <property type="evidence" value="ECO:0007669"/>
    <property type="project" value="InterPro"/>
</dbReference>
<keyword evidence="4" id="KW-0808">Transferase</keyword>
<evidence type="ECO:0000256" key="2">
    <source>
        <dbReference type="ARBA" id="ARBA00012438"/>
    </source>
</evidence>
<feature type="transmembrane region" description="Helical" evidence="9">
    <location>
        <begin position="119"/>
        <end position="148"/>
    </location>
</feature>
<organism evidence="13 14">
    <name type="scientific">Demequina capsici</name>
    <dbReference type="NCBI Taxonomy" id="3075620"/>
    <lineage>
        <taxon>Bacteria</taxon>
        <taxon>Bacillati</taxon>
        <taxon>Actinomycetota</taxon>
        <taxon>Actinomycetes</taxon>
        <taxon>Micrococcales</taxon>
        <taxon>Demequinaceae</taxon>
        <taxon>Demequina</taxon>
    </lineage>
</organism>
<name>A0AA96F803_9MICO</name>
<feature type="domain" description="Putative sensor" evidence="12">
    <location>
        <begin position="24"/>
        <end position="203"/>
    </location>
</feature>
<keyword evidence="3" id="KW-0597">Phosphoprotein</keyword>
<dbReference type="GO" id="GO:0005524">
    <property type="term" value="F:ATP binding"/>
    <property type="evidence" value="ECO:0007669"/>
    <property type="project" value="UniProtKB-KW"/>
</dbReference>
<dbReference type="EC" id="2.7.13.3" evidence="2"/>
<evidence type="ECO:0000259" key="10">
    <source>
        <dbReference type="Pfam" id="PF02518"/>
    </source>
</evidence>
<reference evidence="13 14" key="1">
    <citation type="submission" date="2023-09" db="EMBL/GenBank/DDBJ databases">
        <title>Demequina sp. a novel bacteria isolated from Capsicum annuum.</title>
        <authorList>
            <person name="Humaira Z."/>
            <person name="Lee J."/>
            <person name="Cho D."/>
        </authorList>
    </citation>
    <scope>NUCLEOTIDE SEQUENCE [LARGE SCALE GENOMIC DNA]</scope>
    <source>
        <strain evidence="13 14">OYTSA14</strain>
    </source>
</reference>
<keyword evidence="14" id="KW-1185">Reference proteome</keyword>
<dbReference type="Gene3D" id="1.20.5.1930">
    <property type="match status" value="1"/>
</dbReference>
<dbReference type="Pfam" id="PF07730">
    <property type="entry name" value="HisKA_3"/>
    <property type="match status" value="1"/>
</dbReference>
<dbReference type="InterPro" id="IPR003594">
    <property type="entry name" value="HATPase_dom"/>
</dbReference>
<dbReference type="Pfam" id="PF13796">
    <property type="entry name" value="Sensor"/>
    <property type="match status" value="1"/>
</dbReference>
<keyword evidence="9" id="KW-0472">Membrane</keyword>
<evidence type="ECO:0000256" key="5">
    <source>
        <dbReference type="ARBA" id="ARBA00022741"/>
    </source>
</evidence>
<keyword evidence="9" id="KW-0812">Transmembrane</keyword>
<dbReference type="GO" id="GO:0000155">
    <property type="term" value="F:phosphorelay sensor kinase activity"/>
    <property type="evidence" value="ECO:0007669"/>
    <property type="project" value="InterPro"/>
</dbReference>
<keyword evidence="9" id="KW-1133">Transmembrane helix</keyword>
<evidence type="ECO:0000256" key="8">
    <source>
        <dbReference type="ARBA" id="ARBA00023012"/>
    </source>
</evidence>
<evidence type="ECO:0000313" key="13">
    <source>
        <dbReference type="EMBL" id="WNM24310.1"/>
    </source>
</evidence>
<sequence length="421" mass="44516">MDNETPQRPWIVQRAVQTGKDVAYLLTAFPIATASFVVAVTLATTSASLVIIWVGVPLGVATLWTMRGFAAFERVRLRLVRPERIEGVYTVAPAGSSGMRRLLHVFAVPQLWKDLVHAVVALPLATFTWSVTVSWVAMALGGVSAWIWEPFLPPEGVHPTEGFLYWINTTAAHVALGVIALATLPWVARGLALAHWWLGRGLLGTSDEARLRAEVERLESQRGAAASAESTSLRRIERDLHDGPQQRLVRLQMDAAAAERALDADPERTRELLAAVREQSQETLAEIRALTRGFAPPLLAERGLAAAVRSLAERCPVPVTVSVTAAAPLGVATETAAYFVVSEALANVAKHAGARAAAVDISDSLGTLRVTVQDDGRGGASVAKGHGLAGLEDRLAGAGGTLTVTDADGGGTVVTATLPVG</sequence>
<keyword evidence="7" id="KW-0067">ATP-binding</keyword>
<evidence type="ECO:0000256" key="9">
    <source>
        <dbReference type="SAM" id="Phobius"/>
    </source>
</evidence>
<dbReference type="Pfam" id="PF02518">
    <property type="entry name" value="HATPase_c"/>
    <property type="match status" value="1"/>
</dbReference>
<dbReference type="InterPro" id="IPR025828">
    <property type="entry name" value="Put_sensor_dom"/>
</dbReference>
<protein>
    <recommendedName>
        <fullName evidence="2">histidine kinase</fullName>
        <ecNumber evidence="2">2.7.13.3</ecNumber>
    </recommendedName>
</protein>
<dbReference type="GO" id="GO:0016020">
    <property type="term" value="C:membrane"/>
    <property type="evidence" value="ECO:0007669"/>
    <property type="project" value="InterPro"/>
</dbReference>
<evidence type="ECO:0000259" key="12">
    <source>
        <dbReference type="Pfam" id="PF13796"/>
    </source>
</evidence>
<proteinExistence type="predicted"/>
<dbReference type="Gene3D" id="3.30.565.10">
    <property type="entry name" value="Histidine kinase-like ATPase, C-terminal domain"/>
    <property type="match status" value="1"/>
</dbReference>
<dbReference type="InterPro" id="IPR036890">
    <property type="entry name" value="HATPase_C_sf"/>
</dbReference>
<dbReference type="CDD" id="cd16917">
    <property type="entry name" value="HATPase_UhpB-NarQ-NarX-like"/>
    <property type="match status" value="1"/>
</dbReference>
<feature type="domain" description="Histidine kinase/HSP90-like ATPase" evidence="10">
    <location>
        <begin position="334"/>
        <end position="420"/>
    </location>
</feature>
<keyword evidence="6" id="KW-0418">Kinase</keyword>
<dbReference type="Proteomes" id="UP001304125">
    <property type="component" value="Chromosome"/>
</dbReference>
<accession>A0AA96F803</accession>
<feature type="transmembrane region" description="Helical" evidence="9">
    <location>
        <begin position="163"/>
        <end position="188"/>
    </location>
</feature>
<gene>
    <name evidence="13" type="ORF">RN606_13245</name>
</gene>
<feature type="domain" description="Signal transduction histidine kinase subgroup 3 dimerisation and phosphoacceptor" evidence="11">
    <location>
        <begin position="234"/>
        <end position="297"/>
    </location>
</feature>
<dbReference type="PANTHER" id="PTHR24421">
    <property type="entry name" value="NITRATE/NITRITE SENSOR PROTEIN NARX-RELATED"/>
    <property type="match status" value="1"/>
</dbReference>
<evidence type="ECO:0000256" key="3">
    <source>
        <dbReference type="ARBA" id="ARBA00022553"/>
    </source>
</evidence>
<keyword evidence="5" id="KW-0547">Nucleotide-binding</keyword>
<dbReference type="RefSeq" id="WP_313497902.1">
    <property type="nucleotide sequence ID" value="NZ_CP134879.1"/>
</dbReference>
<feature type="transmembrane region" description="Helical" evidence="9">
    <location>
        <begin position="21"/>
        <end position="44"/>
    </location>
</feature>
<dbReference type="InterPro" id="IPR011712">
    <property type="entry name" value="Sig_transdc_His_kin_sub3_dim/P"/>
</dbReference>
<evidence type="ECO:0000256" key="4">
    <source>
        <dbReference type="ARBA" id="ARBA00022679"/>
    </source>
</evidence>
<dbReference type="InterPro" id="IPR050482">
    <property type="entry name" value="Sensor_HK_TwoCompSys"/>
</dbReference>
<evidence type="ECO:0000259" key="11">
    <source>
        <dbReference type="Pfam" id="PF07730"/>
    </source>
</evidence>
<dbReference type="AlphaFoldDB" id="A0AA96F803"/>
<evidence type="ECO:0000256" key="1">
    <source>
        <dbReference type="ARBA" id="ARBA00000085"/>
    </source>
</evidence>